<keyword evidence="22" id="KW-1185">Reference proteome</keyword>
<accession>A0A328ACK4</accession>
<evidence type="ECO:0000256" key="12">
    <source>
        <dbReference type="ARBA" id="ARBA00022840"/>
    </source>
</evidence>
<keyword evidence="4" id="KW-0597">Phosphoprotein</keyword>
<evidence type="ECO:0000256" key="7">
    <source>
        <dbReference type="ARBA" id="ARBA00022643"/>
    </source>
</evidence>
<keyword evidence="15" id="KW-0675">Receptor</keyword>
<feature type="domain" description="PAS" evidence="18">
    <location>
        <begin position="256"/>
        <end position="302"/>
    </location>
</feature>
<keyword evidence="5" id="KW-0716">Sensory transduction</keyword>
<evidence type="ECO:0000313" key="21">
    <source>
        <dbReference type="EMBL" id="RAK52543.1"/>
    </source>
</evidence>
<dbReference type="InterPro" id="IPR000700">
    <property type="entry name" value="PAS-assoc_C"/>
</dbReference>
<evidence type="ECO:0000259" key="19">
    <source>
        <dbReference type="PROSITE" id="PS50113"/>
    </source>
</evidence>
<evidence type="ECO:0000256" key="9">
    <source>
        <dbReference type="ARBA" id="ARBA00022737"/>
    </source>
</evidence>
<evidence type="ECO:0000256" key="13">
    <source>
        <dbReference type="ARBA" id="ARBA00022991"/>
    </source>
</evidence>
<evidence type="ECO:0000256" key="8">
    <source>
        <dbReference type="ARBA" id="ARBA00022679"/>
    </source>
</evidence>
<dbReference type="EMBL" id="QFYR01000002">
    <property type="protein sequence ID" value="RAK52543.1"/>
    <property type="molecule type" value="Genomic_DNA"/>
</dbReference>
<feature type="transmembrane region" description="Helical" evidence="16">
    <location>
        <begin position="6"/>
        <end position="27"/>
    </location>
</feature>
<evidence type="ECO:0000259" key="20">
    <source>
        <dbReference type="PROSITE" id="PS50924"/>
    </source>
</evidence>
<evidence type="ECO:0000313" key="22">
    <source>
        <dbReference type="Proteomes" id="UP000249725"/>
    </source>
</evidence>
<dbReference type="InterPro" id="IPR000014">
    <property type="entry name" value="PAS"/>
</dbReference>
<dbReference type="Pfam" id="PF08447">
    <property type="entry name" value="PAS_3"/>
    <property type="match status" value="1"/>
</dbReference>
<keyword evidence="7" id="KW-0288">FMN</keyword>
<dbReference type="SUPFAM" id="SSF55785">
    <property type="entry name" value="PYP-like sensor domain (PAS domain)"/>
    <property type="match status" value="1"/>
</dbReference>
<dbReference type="Gene3D" id="3.30.450.20">
    <property type="entry name" value="PAS domain"/>
    <property type="match status" value="1"/>
</dbReference>
<protein>
    <recommendedName>
        <fullName evidence="2">histidine kinase</fullName>
        <ecNumber evidence="2">2.7.13.3</ecNumber>
    </recommendedName>
</protein>
<dbReference type="GO" id="GO:0005524">
    <property type="term" value="F:ATP binding"/>
    <property type="evidence" value="ECO:0007669"/>
    <property type="project" value="UniProtKB-KW"/>
</dbReference>
<evidence type="ECO:0000256" key="6">
    <source>
        <dbReference type="ARBA" id="ARBA00022630"/>
    </source>
</evidence>
<gene>
    <name evidence="21" type="ORF">DJ018_10030</name>
</gene>
<keyword evidence="16" id="KW-0812">Transmembrane</keyword>
<keyword evidence="16" id="KW-1133">Transmembrane helix</keyword>
<evidence type="ECO:0000256" key="14">
    <source>
        <dbReference type="ARBA" id="ARBA00023026"/>
    </source>
</evidence>
<feature type="region of interest" description="Disordered" evidence="17">
    <location>
        <begin position="549"/>
        <end position="569"/>
    </location>
</feature>
<dbReference type="PROSITE" id="PS50113">
    <property type="entry name" value="PAC"/>
    <property type="match status" value="1"/>
</dbReference>
<dbReference type="OrthoDB" id="7991996at2"/>
<dbReference type="PROSITE" id="PS50924">
    <property type="entry name" value="MHYT"/>
    <property type="match status" value="1"/>
</dbReference>
<feature type="transmembrane region" description="Helical" evidence="16">
    <location>
        <begin position="76"/>
        <end position="96"/>
    </location>
</feature>
<evidence type="ECO:0000256" key="3">
    <source>
        <dbReference type="ARBA" id="ARBA00022543"/>
    </source>
</evidence>
<comment type="catalytic activity">
    <reaction evidence="1">
        <text>ATP + protein L-histidine = ADP + protein N-phospho-L-histidine.</text>
        <dbReference type="EC" id="2.7.13.3"/>
    </reaction>
</comment>
<evidence type="ECO:0000256" key="15">
    <source>
        <dbReference type="ARBA" id="ARBA00023170"/>
    </source>
</evidence>
<feature type="domain" description="MHYT" evidence="20">
    <location>
        <begin position="4"/>
        <end position="192"/>
    </location>
</feature>
<sequence length="569" mass="61400">MVHHHPVFLFLSMVVAVFGSWTALDLFRRVRSHIGRTRLIWLGAAAVAMGASIWSMHFVAMLGFDPGSPVSYDLPLTFLSLSLAIGATCGAFFAAAHERAKKRSLLVSGLAMGIGICLMHYVGMAALSTAVSLGHDIRLVGLSFVIAVLASTAALFAARRERSLRWRGAAAVILGAAIVGMHYTAMAGLKLTHAGGAHSVHGAPPFVLAAVVAGGTILVLALALLASLYDQRLNVLAALEAGGVGYWELALPRKTLHVSSKGKEILGRSADEPFGEAELLNALEPAEHDRRTRLLDHAINNHVELDAEYRLRPVGNAARWINVRGRVVNDAAGRPRRMVGVVLDVTERREAFTALAESDRRQRLLIDELNHRVKNTLATVQSIARQTAKTAESIEDFSQLFEARLLALSNTHNVLTRGSWESASLREILEQELHPYDQQRVVARGPAVRLPARHALALGMVLHEMTTNAAKYGALSAESGQVEVDWKMLEGSQGGDLEITWRETGGPTVQPPKRRGFGSRLVQGSAAELGGRAEVEYAPEGLRMRLTMPLPDPEPASGLDVLAGRSGRV</sequence>
<evidence type="ECO:0000256" key="10">
    <source>
        <dbReference type="ARBA" id="ARBA00022741"/>
    </source>
</evidence>
<dbReference type="PROSITE" id="PS50112">
    <property type="entry name" value="PAS"/>
    <property type="match status" value="1"/>
</dbReference>
<reference evidence="22" key="1">
    <citation type="submission" date="2018-05" db="EMBL/GenBank/DDBJ databases">
        <authorList>
            <person name="Li X."/>
        </authorList>
    </citation>
    <scope>NUCLEOTIDE SEQUENCE [LARGE SCALE GENOMIC DNA]</scope>
    <source>
        <strain evidence="22">YIM 73061</strain>
    </source>
</reference>
<dbReference type="CDD" id="cd00130">
    <property type="entry name" value="PAS"/>
    <property type="match status" value="1"/>
</dbReference>
<keyword evidence="3" id="KW-0600">Photoreceptor protein</keyword>
<dbReference type="GO" id="GO:0004673">
    <property type="term" value="F:protein histidine kinase activity"/>
    <property type="evidence" value="ECO:0007669"/>
    <property type="project" value="UniProtKB-EC"/>
</dbReference>
<keyword evidence="14" id="KW-0843">Virulence</keyword>
<keyword evidence="16" id="KW-0472">Membrane</keyword>
<evidence type="ECO:0000256" key="17">
    <source>
        <dbReference type="SAM" id="MobiDB-lite"/>
    </source>
</evidence>
<dbReference type="Proteomes" id="UP000249725">
    <property type="component" value="Unassembled WGS sequence"/>
</dbReference>
<keyword evidence="8" id="KW-0808">Transferase</keyword>
<keyword evidence="11" id="KW-0418">Kinase</keyword>
<evidence type="ECO:0000256" key="16">
    <source>
        <dbReference type="PROSITE-ProRule" id="PRU00244"/>
    </source>
</evidence>
<dbReference type="InterPro" id="IPR013655">
    <property type="entry name" value="PAS_fold_3"/>
</dbReference>
<dbReference type="InterPro" id="IPR011102">
    <property type="entry name" value="Sig_transdc_His_kinase_HWE"/>
</dbReference>
<dbReference type="GO" id="GO:0009881">
    <property type="term" value="F:photoreceptor activity"/>
    <property type="evidence" value="ECO:0007669"/>
    <property type="project" value="UniProtKB-KW"/>
</dbReference>
<evidence type="ECO:0000256" key="5">
    <source>
        <dbReference type="ARBA" id="ARBA00022606"/>
    </source>
</evidence>
<name>A0A328ACK4_9CAUL</name>
<dbReference type="SUPFAM" id="SSF55874">
    <property type="entry name" value="ATPase domain of HSP90 chaperone/DNA topoisomerase II/histidine kinase"/>
    <property type="match status" value="1"/>
</dbReference>
<dbReference type="AlphaFoldDB" id="A0A328ACK4"/>
<dbReference type="SMART" id="SM00086">
    <property type="entry name" value="PAC"/>
    <property type="match status" value="1"/>
</dbReference>
<evidence type="ECO:0000256" key="4">
    <source>
        <dbReference type="ARBA" id="ARBA00022553"/>
    </source>
</evidence>
<dbReference type="InterPro" id="IPR036890">
    <property type="entry name" value="HATPase_C_sf"/>
</dbReference>
<dbReference type="EC" id="2.7.13.3" evidence="2"/>
<dbReference type="PANTHER" id="PTHR41523:SF7">
    <property type="entry name" value="HISTIDINE KINASE"/>
    <property type="match status" value="1"/>
</dbReference>
<dbReference type="RefSeq" id="WP_111514829.1">
    <property type="nucleotide sequence ID" value="NZ_QFYR01000002.1"/>
</dbReference>
<organism evidence="21 22">
    <name type="scientific">Phenylobacterium deserti</name>
    <dbReference type="NCBI Taxonomy" id="1914756"/>
    <lineage>
        <taxon>Bacteria</taxon>
        <taxon>Pseudomonadati</taxon>
        <taxon>Pseudomonadota</taxon>
        <taxon>Alphaproteobacteria</taxon>
        <taxon>Caulobacterales</taxon>
        <taxon>Caulobacteraceae</taxon>
        <taxon>Phenylobacterium</taxon>
    </lineage>
</organism>
<dbReference type="InterPro" id="IPR001610">
    <property type="entry name" value="PAC"/>
</dbReference>
<evidence type="ECO:0000256" key="2">
    <source>
        <dbReference type="ARBA" id="ARBA00012438"/>
    </source>
</evidence>
<keyword evidence="9" id="KW-0677">Repeat</keyword>
<feature type="transmembrane region" description="Helical" evidence="16">
    <location>
        <begin position="105"/>
        <end position="127"/>
    </location>
</feature>
<feature type="domain" description="PAC" evidence="19">
    <location>
        <begin position="305"/>
        <end position="357"/>
    </location>
</feature>
<dbReference type="GO" id="GO:0016020">
    <property type="term" value="C:membrane"/>
    <property type="evidence" value="ECO:0007669"/>
    <property type="project" value="UniProtKB-UniRule"/>
</dbReference>
<keyword evidence="12" id="KW-0067">ATP-binding</keyword>
<feature type="transmembrane region" description="Helical" evidence="16">
    <location>
        <begin position="206"/>
        <end position="229"/>
    </location>
</feature>
<keyword evidence="6" id="KW-0285">Flavoprotein</keyword>
<dbReference type="Gene3D" id="3.30.565.10">
    <property type="entry name" value="Histidine kinase-like ATPase, C-terminal domain"/>
    <property type="match status" value="1"/>
</dbReference>
<feature type="transmembrane region" description="Helical" evidence="16">
    <location>
        <begin position="169"/>
        <end position="186"/>
    </location>
</feature>
<dbReference type="SMART" id="SM00911">
    <property type="entry name" value="HWE_HK"/>
    <property type="match status" value="1"/>
</dbReference>
<feature type="transmembrane region" description="Helical" evidence="16">
    <location>
        <begin position="39"/>
        <end position="64"/>
    </location>
</feature>
<dbReference type="PANTHER" id="PTHR41523">
    <property type="entry name" value="TWO-COMPONENT SYSTEM SENSOR PROTEIN"/>
    <property type="match status" value="1"/>
</dbReference>
<dbReference type="InterPro" id="IPR035965">
    <property type="entry name" value="PAS-like_dom_sf"/>
</dbReference>
<evidence type="ECO:0000259" key="18">
    <source>
        <dbReference type="PROSITE" id="PS50112"/>
    </source>
</evidence>
<feature type="transmembrane region" description="Helical" evidence="16">
    <location>
        <begin position="139"/>
        <end position="157"/>
    </location>
</feature>
<comment type="caution">
    <text evidence="21">The sequence shown here is derived from an EMBL/GenBank/DDBJ whole genome shotgun (WGS) entry which is preliminary data.</text>
</comment>
<dbReference type="Pfam" id="PF07536">
    <property type="entry name" value="HWE_HK"/>
    <property type="match status" value="1"/>
</dbReference>
<proteinExistence type="predicted"/>
<dbReference type="Pfam" id="PF03707">
    <property type="entry name" value="MHYT"/>
    <property type="match status" value="3"/>
</dbReference>
<dbReference type="InterPro" id="IPR005330">
    <property type="entry name" value="MHYT_dom"/>
</dbReference>
<keyword evidence="10" id="KW-0547">Nucleotide-binding</keyword>
<keyword evidence="13" id="KW-0157">Chromophore</keyword>
<evidence type="ECO:0000256" key="1">
    <source>
        <dbReference type="ARBA" id="ARBA00000085"/>
    </source>
</evidence>
<evidence type="ECO:0000256" key="11">
    <source>
        <dbReference type="ARBA" id="ARBA00022777"/>
    </source>
</evidence>